<comment type="similarity">
    <text evidence="2 8">Belongs to the methyltransferase superfamily. LCMT family.</text>
</comment>
<dbReference type="InterPro" id="IPR016651">
    <property type="entry name" value="LCMT1"/>
</dbReference>
<sequence>MSFPPSSDGFPRRFAESSIDAMTPDEAIRSTDGDAALSRLSAVSQGYLEDPFASFFVRGRPTKSQYLRPPLINIGTHARTLGIDELVRSFLSGPAQGGGQIISLGAGSDTRFWRLQSDPVLKSSIHKYIELDFPEITRQKAGFIRKSKALSDPLGPIESIKLILSSDIFDPSKPTLWIAECLLVYLDSVVSERTVEWFPKVCTGWVGGIVYEMFGLDDSFGKVLVSNLKSRQISLLSSHLYPTRSSQPDRFTSNGYSSGAGVQDINEIRQIIISTEEKARTSRLECLDEVEEMELLFKHYGISWGWRVSSEEAGMSEGTNWGLTTLRL</sequence>
<dbReference type="PIRSF" id="PIRSF016305">
    <property type="entry name" value="LCM_mtfrase"/>
    <property type="match status" value="1"/>
</dbReference>
<organism evidence="10">
    <name type="scientific">Phaffia rhodozyma</name>
    <name type="common">Yeast</name>
    <name type="synonym">Xanthophyllomyces dendrorhous</name>
    <dbReference type="NCBI Taxonomy" id="264483"/>
    <lineage>
        <taxon>Eukaryota</taxon>
        <taxon>Fungi</taxon>
        <taxon>Dikarya</taxon>
        <taxon>Basidiomycota</taxon>
        <taxon>Agaricomycotina</taxon>
        <taxon>Tremellomycetes</taxon>
        <taxon>Cystofilobasidiales</taxon>
        <taxon>Mrakiaceae</taxon>
        <taxon>Phaffia</taxon>
    </lineage>
</organism>
<reference evidence="10" key="1">
    <citation type="submission" date="2014-08" db="EMBL/GenBank/DDBJ databases">
        <authorList>
            <person name="Sharma Rahul"/>
            <person name="Thines Marco"/>
        </authorList>
    </citation>
    <scope>NUCLEOTIDE SEQUENCE</scope>
</reference>
<evidence type="ECO:0000256" key="1">
    <source>
        <dbReference type="ARBA" id="ARBA00000724"/>
    </source>
</evidence>
<keyword evidence="6 8" id="KW-0808">Transferase</keyword>
<evidence type="ECO:0000256" key="3">
    <source>
        <dbReference type="ARBA" id="ARBA00012834"/>
    </source>
</evidence>
<dbReference type="Pfam" id="PF04072">
    <property type="entry name" value="LCM"/>
    <property type="match status" value="1"/>
</dbReference>
<evidence type="ECO:0000256" key="7">
    <source>
        <dbReference type="ARBA" id="ARBA00022691"/>
    </source>
</evidence>
<feature type="binding site" evidence="9">
    <location>
        <position position="180"/>
    </location>
    <ligand>
        <name>S-adenosyl-L-methionine</name>
        <dbReference type="ChEBI" id="CHEBI:59789"/>
    </ligand>
</feature>
<dbReference type="InterPro" id="IPR007213">
    <property type="entry name" value="Ppm1/Ppm2/Tcmp"/>
</dbReference>
<evidence type="ECO:0000256" key="2">
    <source>
        <dbReference type="ARBA" id="ARBA00010703"/>
    </source>
</evidence>
<dbReference type="EC" id="2.1.1.233" evidence="3 8"/>
<dbReference type="EMBL" id="LN483142">
    <property type="protein sequence ID" value="CED83439.1"/>
    <property type="molecule type" value="Genomic_DNA"/>
</dbReference>
<proteinExistence type="inferred from homology"/>
<evidence type="ECO:0000256" key="8">
    <source>
        <dbReference type="PIRNR" id="PIRNR016305"/>
    </source>
</evidence>
<dbReference type="PANTHER" id="PTHR13600">
    <property type="entry name" value="LEUCINE CARBOXYL METHYLTRANSFERASE"/>
    <property type="match status" value="1"/>
</dbReference>
<dbReference type="InterPro" id="IPR029063">
    <property type="entry name" value="SAM-dependent_MTases_sf"/>
</dbReference>
<evidence type="ECO:0000256" key="6">
    <source>
        <dbReference type="ARBA" id="ARBA00022679"/>
    </source>
</evidence>
<dbReference type="GO" id="GO:0018423">
    <property type="term" value="F:protein C-terminal leucine carboxyl O-methyltransferase activity"/>
    <property type="evidence" value="ECO:0007669"/>
    <property type="project" value="UniProtKB-EC"/>
</dbReference>
<evidence type="ECO:0000313" key="10">
    <source>
        <dbReference type="EMBL" id="CED83439.1"/>
    </source>
</evidence>
<evidence type="ECO:0000256" key="4">
    <source>
        <dbReference type="ARBA" id="ARBA00017497"/>
    </source>
</evidence>
<dbReference type="AlphaFoldDB" id="A0A0F7SS19"/>
<evidence type="ECO:0000256" key="9">
    <source>
        <dbReference type="PIRSR" id="PIRSR016305-1"/>
    </source>
</evidence>
<keyword evidence="5 8" id="KW-0489">Methyltransferase</keyword>
<dbReference type="PANTHER" id="PTHR13600:SF21">
    <property type="entry name" value="LEUCINE CARBOXYL METHYLTRANSFERASE 1"/>
    <property type="match status" value="1"/>
</dbReference>
<feature type="binding site" evidence="9">
    <location>
        <position position="79"/>
    </location>
    <ligand>
        <name>S-adenosyl-L-methionine</name>
        <dbReference type="ChEBI" id="CHEBI:59789"/>
    </ligand>
</feature>
<comment type="function">
    <text evidence="8">Methylates the carboxyl group of the C-terminal leucine residue of protein phosphatase 2A catalytic subunits to form alpha-leucine ester residues.</text>
</comment>
<accession>A0A0F7SS19</accession>
<evidence type="ECO:0000256" key="5">
    <source>
        <dbReference type="ARBA" id="ARBA00022603"/>
    </source>
</evidence>
<keyword evidence="7 8" id="KW-0949">S-adenosyl-L-methionine</keyword>
<protein>
    <recommendedName>
        <fullName evidence="4 8">Leucine carboxyl methyltransferase 1</fullName>
        <ecNumber evidence="3 8">2.1.1.233</ecNumber>
    </recommendedName>
</protein>
<name>A0A0F7SS19_PHARH</name>
<comment type="catalytic activity">
    <reaction evidence="1 8">
        <text>[phosphatase 2A protein]-C-terminal L-leucine + S-adenosyl-L-methionine = [phosphatase 2A protein]-C-terminal L-leucine methyl ester + S-adenosyl-L-homocysteine</text>
        <dbReference type="Rhea" id="RHEA:48544"/>
        <dbReference type="Rhea" id="RHEA-COMP:12134"/>
        <dbReference type="Rhea" id="RHEA-COMP:12135"/>
        <dbReference type="ChEBI" id="CHEBI:57856"/>
        <dbReference type="ChEBI" id="CHEBI:59789"/>
        <dbReference type="ChEBI" id="CHEBI:90516"/>
        <dbReference type="ChEBI" id="CHEBI:90517"/>
        <dbReference type="EC" id="2.1.1.233"/>
    </reaction>
</comment>
<dbReference type="GO" id="GO:0032259">
    <property type="term" value="P:methylation"/>
    <property type="evidence" value="ECO:0007669"/>
    <property type="project" value="UniProtKB-KW"/>
</dbReference>
<dbReference type="Gene3D" id="3.40.50.150">
    <property type="entry name" value="Vaccinia Virus protein VP39"/>
    <property type="match status" value="2"/>
</dbReference>
<feature type="binding site" evidence="9">
    <location>
        <position position="105"/>
    </location>
    <ligand>
        <name>S-adenosyl-L-methionine</name>
        <dbReference type="ChEBI" id="CHEBI:59789"/>
    </ligand>
</feature>
<dbReference type="SUPFAM" id="SSF53335">
    <property type="entry name" value="S-adenosyl-L-methionine-dependent methyltransferases"/>
    <property type="match status" value="1"/>
</dbReference>